<feature type="compositionally biased region" description="Basic and acidic residues" evidence="1">
    <location>
        <begin position="54"/>
        <end position="65"/>
    </location>
</feature>
<protein>
    <submittedName>
        <fullName evidence="5">CapZ-interacting protein</fullName>
    </submittedName>
    <submittedName>
        <fullName evidence="3">RCSD domain-containing 1</fullName>
    </submittedName>
</protein>
<dbReference type="GeneTree" id="ENSGT00940000153997"/>
<feature type="region of interest" description="Disordered" evidence="1">
    <location>
        <begin position="99"/>
        <end position="328"/>
    </location>
</feature>
<sequence length="328" mass="35468">MEGKPVDVGSAEETPVPSVAKLAGIFGEQRNTPRKEIPPQKPTRRKPPCSLPLHKPEVVHNDGERVSPPACVQPKIKVKSSPRIEKLQANLAFQPVVFLPGGIGSPKSPGLKVMTSPFSSPPLTPGSPGIQPRSSESDEGPVSFEKPPEGAHTLSTAKLRTKGSIKRRPPSRRFRKSQTEFGTEDEVDTSKTPKENGEKPQETDDVFDPKGKQNMEESVTETQEETPNPTGDSAEKSEAEESGDGKVTEEKGESEVNKEEGDTKKDCEKETTINESDPKEPTITPTGSTNMEPTGEKPCDLPGKDTDVVGSKSSGEDELEKEKPQSEQ</sequence>
<dbReference type="InterPro" id="IPR029341">
    <property type="entry name" value="FAM21/CAPZIP"/>
</dbReference>
<feature type="region of interest" description="Disordered" evidence="1">
    <location>
        <begin position="1"/>
        <end position="69"/>
    </location>
</feature>
<dbReference type="CTD" id="92241"/>
<proteinExistence type="predicted"/>
<dbReference type="GeneID" id="100490261"/>
<feature type="compositionally biased region" description="Basic and acidic residues" evidence="1">
    <location>
        <begin position="188"/>
        <end position="215"/>
    </location>
</feature>
<feature type="compositionally biased region" description="Basic and acidic residues" evidence="1">
    <location>
        <begin position="294"/>
        <end position="307"/>
    </location>
</feature>
<organism evidence="3">
    <name type="scientific">Xenopus tropicalis</name>
    <name type="common">Western clawed frog</name>
    <name type="synonym">Silurana tropicalis</name>
    <dbReference type="NCBI Taxonomy" id="8364"/>
    <lineage>
        <taxon>Eukaryota</taxon>
        <taxon>Metazoa</taxon>
        <taxon>Chordata</taxon>
        <taxon>Craniata</taxon>
        <taxon>Vertebrata</taxon>
        <taxon>Euteleostomi</taxon>
        <taxon>Amphibia</taxon>
        <taxon>Batrachia</taxon>
        <taxon>Anura</taxon>
        <taxon>Pipoidea</taxon>
        <taxon>Pipidae</taxon>
        <taxon>Xenopodinae</taxon>
        <taxon>Xenopus</taxon>
        <taxon>Silurana</taxon>
    </lineage>
</organism>
<evidence type="ECO:0000259" key="2">
    <source>
        <dbReference type="Pfam" id="PF15255"/>
    </source>
</evidence>
<dbReference type="AGR" id="Xenbase:XB-GENE-5956405"/>
<dbReference type="RefSeq" id="XP_002936285.3">
    <property type="nucleotide sequence ID" value="XM_002936239.5"/>
</dbReference>
<reference evidence="3" key="2">
    <citation type="submission" date="2011-06" db="UniProtKB">
        <authorList>
            <consortium name="Ensembl"/>
        </authorList>
    </citation>
    <scope>IDENTIFICATION</scope>
</reference>
<evidence type="ECO:0000313" key="6">
    <source>
        <dbReference type="Xenbase" id="XB-GENE-5956405"/>
    </source>
</evidence>
<reference evidence="5" key="3">
    <citation type="submission" date="2025-04" db="UniProtKB">
        <authorList>
            <consortium name="RefSeq"/>
        </authorList>
    </citation>
    <scope>IDENTIFICATION</scope>
    <source>
        <strain evidence="5">Nigerian</strain>
        <tissue evidence="5">Liver and blood</tissue>
    </source>
</reference>
<feature type="domain" description="FAM21/CAPZIP" evidence="2">
    <location>
        <begin position="77"/>
        <end position="193"/>
    </location>
</feature>
<evidence type="ECO:0000313" key="4">
    <source>
        <dbReference type="Proteomes" id="UP000008143"/>
    </source>
</evidence>
<gene>
    <name evidence="3 5 6" type="primary">rcsd1</name>
</gene>
<dbReference type="Bgee" id="ENSXETG00000023012">
    <property type="expression patterns" value="Expressed in heart and 7 other cell types or tissues"/>
</dbReference>
<dbReference type="HOGENOM" id="CLU_798217_0_0_1"/>
<dbReference type="Ensembl" id="ENSXETT00000049764">
    <property type="protein sequence ID" value="ENSXETP00000049764"/>
    <property type="gene ID" value="ENSXETG00000023012"/>
</dbReference>
<reference evidence="3" key="1">
    <citation type="journal article" date="2010" name="Science">
        <title>The genome of the Western clawed frog Xenopus tropicalis.</title>
        <authorList>
            <person name="Hellsten U."/>
            <person name="Harland R.M."/>
            <person name="Gilchrist M.J."/>
            <person name="Hendrix D."/>
            <person name="Jurka J."/>
            <person name="Kapitonov V."/>
            <person name="Ovcharenko I."/>
            <person name="Putnam N.H."/>
            <person name="Shu S."/>
            <person name="Taher L."/>
            <person name="Blitz I.L."/>
            <person name="Blumberg B."/>
            <person name="Dichmann D.S."/>
            <person name="Dubchak I."/>
            <person name="Amaya E."/>
            <person name="Detter J.C."/>
            <person name="Fletcher R."/>
            <person name="Gerhard D.S."/>
            <person name="Goodstein D."/>
            <person name="Graves T."/>
            <person name="Grigoriev I.V."/>
            <person name="Grimwood J."/>
            <person name="Kawashima T."/>
            <person name="Lindquist E."/>
            <person name="Lucas S.M."/>
            <person name="Mead P.E."/>
            <person name="Mitros T."/>
            <person name="Ogino H."/>
            <person name="Ohta Y."/>
            <person name="Poliakov A.V."/>
            <person name="Pollet N."/>
            <person name="Robert J."/>
            <person name="Salamov A."/>
            <person name="Sater A.K."/>
            <person name="Schmutz J."/>
            <person name="Terry A."/>
            <person name="Vize P.D."/>
            <person name="Warren W.C."/>
            <person name="Wells D."/>
            <person name="Wills A."/>
            <person name="Wilson R.K."/>
            <person name="Zimmerman L.B."/>
            <person name="Zorn A.M."/>
            <person name="Grainger R."/>
            <person name="Grammer T."/>
            <person name="Khokha M.K."/>
            <person name="Richardson P.M."/>
            <person name="Rokhsar D.S."/>
        </authorList>
    </citation>
    <scope>NUCLEOTIDE SEQUENCE [LARGE SCALE GENOMIC DNA]</scope>
    <source>
        <strain evidence="3">Nigerian</strain>
    </source>
</reference>
<dbReference type="Pfam" id="PF15255">
    <property type="entry name" value="CAP-ZIP_m"/>
    <property type="match status" value="1"/>
</dbReference>
<feature type="compositionally biased region" description="Polar residues" evidence="1">
    <location>
        <begin position="283"/>
        <end position="292"/>
    </location>
</feature>
<dbReference type="Xenbase" id="XB-GENE-5956405">
    <property type="gene designation" value="rcsd1"/>
</dbReference>
<evidence type="ECO:0000313" key="3">
    <source>
        <dbReference type="Ensembl" id="ENSXETP00000049764"/>
    </source>
</evidence>
<keyword evidence="4" id="KW-1185">Reference proteome</keyword>
<dbReference type="Proteomes" id="UP000008143">
    <property type="component" value="Chromosome 2"/>
</dbReference>
<dbReference type="OMA" id="AMVSPFN"/>
<accession>F7DS54</accession>
<feature type="compositionally biased region" description="Basic residues" evidence="1">
    <location>
        <begin position="159"/>
        <end position="176"/>
    </location>
</feature>
<evidence type="ECO:0000313" key="5">
    <source>
        <dbReference type="RefSeq" id="XP_002936285.3"/>
    </source>
</evidence>
<feature type="compositionally biased region" description="Basic and acidic residues" evidence="1">
    <location>
        <begin position="233"/>
        <end position="280"/>
    </location>
</feature>
<name>F7DS54_XENTR</name>
<dbReference type="KEGG" id="xtr:100490261"/>
<evidence type="ECO:0000256" key="1">
    <source>
        <dbReference type="SAM" id="MobiDB-lite"/>
    </source>
</evidence>
<dbReference type="AlphaFoldDB" id="F7DS54"/>
<dbReference type="OrthoDB" id="9450049at2759"/>
<dbReference type="eggNOG" id="ENOG502SRPU">
    <property type="taxonomic scope" value="Eukaryota"/>
</dbReference>